<feature type="non-terminal residue" evidence="1">
    <location>
        <position position="119"/>
    </location>
</feature>
<organism evidence="1 4">
    <name type="scientific">Phytophthora fragariae</name>
    <dbReference type="NCBI Taxonomy" id="53985"/>
    <lineage>
        <taxon>Eukaryota</taxon>
        <taxon>Sar</taxon>
        <taxon>Stramenopiles</taxon>
        <taxon>Oomycota</taxon>
        <taxon>Peronosporomycetes</taxon>
        <taxon>Peronosporales</taxon>
        <taxon>Peronosporaceae</taxon>
        <taxon>Phytophthora</taxon>
    </lineage>
</organism>
<evidence type="ECO:0000313" key="3">
    <source>
        <dbReference type="Proteomes" id="UP000433483"/>
    </source>
</evidence>
<evidence type="ECO:0000313" key="1">
    <source>
        <dbReference type="EMBL" id="KAE9055599.1"/>
    </source>
</evidence>
<gene>
    <name evidence="2" type="ORF">PF005_g32478</name>
    <name evidence="1" type="ORF">PF006_g32913</name>
</gene>
<proteinExistence type="predicted"/>
<dbReference type="EMBL" id="QXGA01010257">
    <property type="protein sequence ID" value="KAE9055599.1"/>
    <property type="molecule type" value="Genomic_DNA"/>
</dbReference>
<protein>
    <submittedName>
        <fullName evidence="1">Uncharacterized protein</fullName>
    </submittedName>
</protein>
<keyword evidence="3" id="KW-1185">Reference proteome</keyword>
<dbReference type="Proteomes" id="UP000433483">
    <property type="component" value="Unassembled WGS sequence"/>
</dbReference>
<comment type="caution">
    <text evidence="1">The sequence shown here is derived from an EMBL/GenBank/DDBJ whole genome shotgun (WGS) entry which is preliminary data.</text>
</comment>
<accession>A0A6A3P8Z0</accession>
<dbReference type="AlphaFoldDB" id="A0A6A3P8Z0"/>
<evidence type="ECO:0000313" key="2">
    <source>
        <dbReference type="EMBL" id="KAE9158372.1"/>
    </source>
</evidence>
<reference evidence="3 4" key="1">
    <citation type="submission" date="2018-08" db="EMBL/GenBank/DDBJ databases">
        <title>Genomic investigation of the strawberry pathogen Phytophthora fragariae indicates pathogenicity is determined by transcriptional variation in three key races.</title>
        <authorList>
            <person name="Adams T.M."/>
            <person name="Armitage A.D."/>
            <person name="Sobczyk M.K."/>
            <person name="Bates H.J."/>
            <person name="Dunwell J.M."/>
            <person name="Nellist C.F."/>
            <person name="Harrison R.J."/>
        </authorList>
    </citation>
    <scope>NUCLEOTIDE SEQUENCE [LARGE SCALE GENOMIC DNA]</scope>
    <source>
        <strain evidence="2 3">NOV-27</strain>
        <strain evidence="1 4">NOV-5</strain>
    </source>
</reference>
<dbReference type="Proteomes" id="UP000440732">
    <property type="component" value="Unassembled WGS sequence"/>
</dbReference>
<dbReference type="EMBL" id="QXGB01008020">
    <property type="protein sequence ID" value="KAE9158372.1"/>
    <property type="molecule type" value="Genomic_DNA"/>
</dbReference>
<name>A0A6A3P8Z0_9STRA</name>
<sequence length="119" mass="13388">MSARQTLRVTSRSLTETCAALLACAVRFLCGTRFRASCFVRTRPRTDLPFDRRRVQPAGARNQARLDRVSLLRAARLHESTQCVSCCRRRVLPAGARNQALLDRVPLRRAARLHASTQA</sequence>
<evidence type="ECO:0000313" key="4">
    <source>
        <dbReference type="Proteomes" id="UP000440732"/>
    </source>
</evidence>